<dbReference type="Gene3D" id="1.10.10.10">
    <property type="entry name" value="Winged helix-like DNA-binding domain superfamily/Winged helix DNA-binding domain"/>
    <property type="match status" value="1"/>
</dbReference>
<gene>
    <name evidence="5" type="ORF">GCM10007108_00660</name>
</gene>
<keyword evidence="3" id="KW-0804">Transcription</keyword>
<dbReference type="Proteomes" id="UP000632195">
    <property type="component" value="Unassembled WGS sequence"/>
</dbReference>
<dbReference type="Pfam" id="PF01638">
    <property type="entry name" value="HxlR"/>
    <property type="match status" value="1"/>
</dbReference>
<dbReference type="InterPro" id="IPR036388">
    <property type="entry name" value="WH-like_DNA-bd_sf"/>
</dbReference>
<reference evidence="5" key="2">
    <citation type="submission" date="2022-09" db="EMBL/GenBank/DDBJ databases">
        <authorList>
            <person name="Sun Q."/>
            <person name="Ohkuma M."/>
        </authorList>
    </citation>
    <scope>NUCLEOTIDE SEQUENCE</scope>
    <source>
        <strain evidence="5">JCM 13583</strain>
    </source>
</reference>
<comment type="caution">
    <text evidence="5">The sequence shown here is derived from an EMBL/GenBank/DDBJ whole genome shotgun (WGS) entry which is preliminary data.</text>
</comment>
<protein>
    <recommendedName>
        <fullName evidence="4">HTH hxlR-type domain-containing protein</fullName>
    </recommendedName>
</protein>
<dbReference type="InterPro" id="IPR002577">
    <property type="entry name" value="HTH_HxlR"/>
</dbReference>
<evidence type="ECO:0000313" key="6">
    <source>
        <dbReference type="Proteomes" id="UP000632195"/>
    </source>
</evidence>
<keyword evidence="1" id="KW-0805">Transcription regulation</keyword>
<evidence type="ECO:0000256" key="3">
    <source>
        <dbReference type="ARBA" id="ARBA00023163"/>
    </source>
</evidence>
<dbReference type="AlphaFoldDB" id="A0AA37BPN8"/>
<organism evidence="5 6">
    <name type="scientific">Thermogymnomonas acidicola</name>
    <dbReference type="NCBI Taxonomy" id="399579"/>
    <lineage>
        <taxon>Archaea</taxon>
        <taxon>Methanobacteriati</taxon>
        <taxon>Thermoplasmatota</taxon>
        <taxon>Thermoplasmata</taxon>
        <taxon>Thermoplasmatales</taxon>
        <taxon>Thermogymnomonas</taxon>
    </lineage>
</organism>
<keyword evidence="6" id="KW-1185">Reference proteome</keyword>
<proteinExistence type="predicted"/>
<evidence type="ECO:0000259" key="4">
    <source>
        <dbReference type="PROSITE" id="PS51118"/>
    </source>
</evidence>
<feature type="domain" description="HTH hxlR-type" evidence="4">
    <location>
        <begin position="19"/>
        <end position="110"/>
    </location>
</feature>
<dbReference type="PANTHER" id="PTHR33204">
    <property type="entry name" value="TRANSCRIPTIONAL REGULATOR, MARR FAMILY"/>
    <property type="match status" value="1"/>
</dbReference>
<accession>A0AA37BPN8</accession>
<dbReference type="SUPFAM" id="SSF46785">
    <property type="entry name" value="Winged helix' DNA-binding domain"/>
    <property type="match status" value="1"/>
</dbReference>
<name>A0AA37BPN8_9ARCH</name>
<dbReference type="EMBL" id="BMNY01000001">
    <property type="protein sequence ID" value="GGM66276.1"/>
    <property type="molecule type" value="Genomic_DNA"/>
</dbReference>
<dbReference type="InterPro" id="IPR036390">
    <property type="entry name" value="WH_DNA-bd_sf"/>
</dbReference>
<sequence length="110" mass="12481">MRGSREKSCYVEFEGTQVCIDPFLPGLRVLGLKYSAQILILLGKDIGIRNFNEISRDIPEAGRVLLASRLRDLEKQGLIERRAEGGHIQYSLTEKGRLVREALIRLIMVL</sequence>
<reference evidence="5" key="1">
    <citation type="journal article" date="2014" name="Int. J. Syst. Evol. Microbiol.">
        <title>Complete genome sequence of Corynebacterium casei LMG S-19264T (=DSM 44701T), isolated from a smear-ripened cheese.</title>
        <authorList>
            <consortium name="US DOE Joint Genome Institute (JGI-PGF)"/>
            <person name="Walter F."/>
            <person name="Albersmeier A."/>
            <person name="Kalinowski J."/>
            <person name="Ruckert C."/>
        </authorList>
    </citation>
    <scope>NUCLEOTIDE SEQUENCE</scope>
    <source>
        <strain evidence="5">JCM 13583</strain>
    </source>
</reference>
<keyword evidence="2" id="KW-0238">DNA-binding</keyword>
<dbReference type="PROSITE" id="PS51118">
    <property type="entry name" value="HTH_HXLR"/>
    <property type="match status" value="1"/>
</dbReference>
<evidence type="ECO:0000256" key="2">
    <source>
        <dbReference type="ARBA" id="ARBA00023125"/>
    </source>
</evidence>
<dbReference type="GO" id="GO:0003677">
    <property type="term" value="F:DNA binding"/>
    <property type="evidence" value="ECO:0007669"/>
    <property type="project" value="UniProtKB-KW"/>
</dbReference>
<dbReference type="RefSeq" id="WP_188679334.1">
    <property type="nucleotide sequence ID" value="NZ_BMNY01000001.1"/>
</dbReference>
<evidence type="ECO:0000313" key="5">
    <source>
        <dbReference type="EMBL" id="GGM66276.1"/>
    </source>
</evidence>
<evidence type="ECO:0000256" key="1">
    <source>
        <dbReference type="ARBA" id="ARBA00023015"/>
    </source>
</evidence>